<accession>A0A8R1IQD6</accession>
<dbReference type="EnsemblMetazoa" id="CJA37653.1">
    <property type="protein sequence ID" value="CJA37653.1"/>
    <property type="gene ID" value="WBGene00213500"/>
</dbReference>
<proteinExistence type="predicted"/>
<name>A0A8R1IQD6_CAEJA</name>
<reference evidence="3" key="1">
    <citation type="submission" date="2010-08" db="EMBL/GenBank/DDBJ databases">
        <authorList>
            <consortium name="Caenorhabditis japonica Sequencing Consortium"/>
            <person name="Wilson R.K."/>
        </authorList>
    </citation>
    <scope>NUCLEOTIDE SEQUENCE [LARGE SCALE GENOMIC DNA]</scope>
    <source>
        <strain evidence="3">DF5081</strain>
    </source>
</reference>
<reference evidence="2" key="2">
    <citation type="submission" date="2022-06" db="UniProtKB">
        <authorList>
            <consortium name="EnsemblMetazoa"/>
        </authorList>
    </citation>
    <scope>IDENTIFICATION</scope>
    <source>
        <strain evidence="2">DF5081</strain>
    </source>
</reference>
<feature type="compositionally biased region" description="Polar residues" evidence="1">
    <location>
        <begin position="100"/>
        <end position="111"/>
    </location>
</feature>
<dbReference type="Proteomes" id="UP000005237">
    <property type="component" value="Unassembled WGS sequence"/>
</dbReference>
<evidence type="ECO:0000313" key="2">
    <source>
        <dbReference type="EnsemblMetazoa" id="CJA37653.1"/>
    </source>
</evidence>
<evidence type="ECO:0000256" key="1">
    <source>
        <dbReference type="SAM" id="MobiDB-lite"/>
    </source>
</evidence>
<sequence>MPNSEVCTTPPSVSSINRILRTRAAERAAEELQMILSAQHLAAARQQARPAAARILHPPPFPFPMPLVWPGILPSPAQLQFLLNSAALPQLPSAVGSGQGAQVLSDTNVNLSEDDSTGGVNSRRLSRSTFTNG</sequence>
<protein>
    <submittedName>
        <fullName evidence="2">Uncharacterized protein</fullName>
    </submittedName>
</protein>
<feature type="region of interest" description="Disordered" evidence="1">
    <location>
        <begin position="94"/>
        <end position="133"/>
    </location>
</feature>
<keyword evidence="3" id="KW-1185">Reference proteome</keyword>
<dbReference type="AlphaFoldDB" id="A0A8R1IQD6"/>
<evidence type="ECO:0000313" key="3">
    <source>
        <dbReference type="Proteomes" id="UP000005237"/>
    </source>
</evidence>
<organism evidence="2 3">
    <name type="scientific">Caenorhabditis japonica</name>
    <dbReference type="NCBI Taxonomy" id="281687"/>
    <lineage>
        <taxon>Eukaryota</taxon>
        <taxon>Metazoa</taxon>
        <taxon>Ecdysozoa</taxon>
        <taxon>Nematoda</taxon>
        <taxon>Chromadorea</taxon>
        <taxon>Rhabditida</taxon>
        <taxon>Rhabditina</taxon>
        <taxon>Rhabditomorpha</taxon>
        <taxon>Rhabditoidea</taxon>
        <taxon>Rhabditidae</taxon>
        <taxon>Peloderinae</taxon>
        <taxon>Caenorhabditis</taxon>
    </lineage>
</organism>